<gene>
    <name evidence="3" type="ORF">PITG_10009</name>
</gene>
<proteinExistence type="predicted"/>
<dbReference type="OMA" id="RWLRWTH"/>
<name>D0NE26_PHYIT</name>
<keyword evidence="2" id="KW-0732">Signal</keyword>
<dbReference type="EMBL" id="DS028134">
    <property type="protein sequence ID" value="EEY56471.1"/>
    <property type="molecule type" value="Genomic_DNA"/>
</dbReference>
<dbReference type="VEuPathDB" id="FungiDB:PITG_10009"/>
<dbReference type="eggNOG" id="ENOG502RGIG">
    <property type="taxonomic scope" value="Eukaryota"/>
</dbReference>
<evidence type="ECO:0000313" key="4">
    <source>
        <dbReference type="Proteomes" id="UP000006643"/>
    </source>
</evidence>
<keyword evidence="4" id="KW-1185">Reference proteome</keyword>
<feature type="chain" id="PRO_5003013290" evidence="2">
    <location>
        <begin position="27"/>
        <end position="543"/>
    </location>
</feature>
<dbReference type="HOGENOM" id="CLU_032527_0_0_1"/>
<dbReference type="InParanoid" id="D0NE26"/>
<dbReference type="OrthoDB" id="67214at2759"/>
<evidence type="ECO:0000313" key="3">
    <source>
        <dbReference type="EMBL" id="EEY56471.1"/>
    </source>
</evidence>
<reference evidence="4" key="1">
    <citation type="journal article" date="2009" name="Nature">
        <title>Genome sequence and analysis of the Irish potato famine pathogen Phytophthora infestans.</title>
        <authorList>
            <consortium name="The Broad Institute Genome Sequencing Platform"/>
            <person name="Haas B.J."/>
            <person name="Kamoun S."/>
            <person name="Zody M.C."/>
            <person name="Jiang R.H."/>
            <person name="Handsaker R.E."/>
            <person name="Cano L.M."/>
            <person name="Grabherr M."/>
            <person name="Kodira C.D."/>
            <person name="Raffaele S."/>
            <person name="Torto-Alalibo T."/>
            <person name="Bozkurt T.O."/>
            <person name="Ah-Fong A.M."/>
            <person name="Alvarado L."/>
            <person name="Anderson V.L."/>
            <person name="Armstrong M.R."/>
            <person name="Avrova A."/>
            <person name="Baxter L."/>
            <person name="Beynon J."/>
            <person name="Boevink P.C."/>
            <person name="Bollmann S.R."/>
            <person name="Bos J.I."/>
            <person name="Bulone V."/>
            <person name="Cai G."/>
            <person name="Cakir C."/>
            <person name="Carrington J.C."/>
            <person name="Chawner M."/>
            <person name="Conti L."/>
            <person name="Costanzo S."/>
            <person name="Ewan R."/>
            <person name="Fahlgren N."/>
            <person name="Fischbach M.A."/>
            <person name="Fugelstad J."/>
            <person name="Gilroy E.M."/>
            <person name="Gnerre S."/>
            <person name="Green P.J."/>
            <person name="Grenville-Briggs L.J."/>
            <person name="Griffith J."/>
            <person name="Grunwald N.J."/>
            <person name="Horn K."/>
            <person name="Horner N.R."/>
            <person name="Hu C.H."/>
            <person name="Huitema E."/>
            <person name="Jeong D.H."/>
            <person name="Jones A.M."/>
            <person name="Jones J.D."/>
            <person name="Jones R.W."/>
            <person name="Karlsson E.K."/>
            <person name="Kunjeti S.G."/>
            <person name="Lamour K."/>
            <person name="Liu Z."/>
            <person name="Ma L."/>
            <person name="Maclean D."/>
            <person name="Chibucos M.C."/>
            <person name="McDonald H."/>
            <person name="McWalters J."/>
            <person name="Meijer H.J."/>
            <person name="Morgan W."/>
            <person name="Morris P.F."/>
            <person name="Munro C.A."/>
            <person name="O'Neill K."/>
            <person name="Ospina-Giraldo M."/>
            <person name="Pinzon A."/>
            <person name="Pritchard L."/>
            <person name="Ramsahoye B."/>
            <person name="Ren Q."/>
            <person name="Restrepo S."/>
            <person name="Roy S."/>
            <person name="Sadanandom A."/>
            <person name="Savidor A."/>
            <person name="Schornack S."/>
            <person name="Schwartz D.C."/>
            <person name="Schumann U.D."/>
            <person name="Schwessinger B."/>
            <person name="Seyer L."/>
            <person name="Sharpe T."/>
            <person name="Silvar C."/>
            <person name="Song J."/>
            <person name="Studholme D.J."/>
            <person name="Sykes S."/>
            <person name="Thines M."/>
            <person name="van de Vondervoort P.J."/>
            <person name="Phuntumart V."/>
            <person name="Wawra S."/>
            <person name="Weide R."/>
            <person name="Win J."/>
            <person name="Young C."/>
            <person name="Zhou S."/>
            <person name="Fry W."/>
            <person name="Meyers B.C."/>
            <person name="van West P."/>
            <person name="Ristaino J."/>
            <person name="Govers F."/>
            <person name="Birch P.R."/>
            <person name="Whisson S.C."/>
            <person name="Judelson H.S."/>
            <person name="Nusbaum C."/>
        </authorList>
    </citation>
    <scope>NUCLEOTIDE SEQUENCE [LARGE SCALE GENOMIC DNA]</scope>
    <source>
        <strain evidence="4">T30-4</strain>
    </source>
</reference>
<dbReference type="GeneID" id="9474851"/>
<protein>
    <submittedName>
        <fullName evidence="3">Uncharacterized protein</fullName>
    </submittedName>
</protein>
<dbReference type="AlphaFoldDB" id="D0NE26"/>
<sequence length="543" mass="60347">MLRNARSVSVAVATLTPLVAFAVGEAAYHYDSNNNVVHAKQQLLKWRSSCEIEKHTEDSKTGASAWLGSAPPKFPYLLSISAGDNPAIVTNALLTGAKVLGSYDEPTNDTLKRLTAPTSSVALAVHRIATQYTALMTALHGNVPEDFDPRVVIKASAEERMMDALLDALRDLQYSDTNSADKGEADAATNSTADEVSAPPVFLLRDFDTLSDQDAERWLRWTHQVSSEGLAHVEKHELQLLPDTNQMSKEPTSDQGEPTEGHVKRAMELELILSTTGNWWSDIDDICQRLKNSNLNDAHNEERLATIQEVCSSFIRDTEVKLLQALHLDGSLQFPRANDHSDSLSRDSDDAADITDTSKAFSALETWKCLETFADVAPVTGGSSLIGSPQQLLDQKSKTPLNCVNPVEALMPFNYREEGEQKFLDLMDQQVLFLRPKDAVEIGVIPCNKAALVSPCWIQTRPAIKKAFEKIHMRKEVDQYEQEIAERRKSLFDMKRDFTILQFSMTPAKKAQRKAELALIDIELQAKDVYLEKLRSLLTAPIV</sequence>
<feature type="compositionally biased region" description="Polar residues" evidence="1">
    <location>
        <begin position="242"/>
        <end position="256"/>
    </location>
</feature>
<evidence type="ECO:0000256" key="2">
    <source>
        <dbReference type="SAM" id="SignalP"/>
    </source>
</evidence>
<dbReference type="Proteomes" id="UP000006643">
    <property type="component" value="Unassembled WGS sequence"/>
</dbReference>
<feature type="region of interest" description="Disordered" evidence="1">
    <location>
        <begin position="241"/>
        <end position="261"/>
    </location>
</feature>
<organism evidence="3 4">
    <name type="scientific">Phytophthora infestans (strain T30-4)</name>
    <name type="common">Potato late blight agent</name>
    <dbReference type="NCBI Taxonomy" id="403677"/>
    <lineage>
        <taxon>Eukaryota</taxon>
        <taxon>Sar</taxon>
        <taxon>Stramenopiles</taxon>
        <taxon>Oomycota</taxon>
        <taxon>Peronosporomycetes</taxon>
        <taxon>Peronosporales</taxon>
        <taxon>Peronosporaceae</taxon>
        <taxon>Phytophthora</taxon>
    </lineage>
</organism>
<feature type="signal peptide" evidence="2">
    <location>
        <begin position="1"/>
        <end position="26"/>
    </location>
</feature>
<evidence type="ECO:0000256" key="1">
    <source>
        <dbReference type="SAM" id="MobiDB-lite"/>
    </source>
</evidence>
<dbReference type="KEGG" id="pif:PITG_10009"/>
<dbReference type="RefSeq" id="XP_002902545.1">
    <property type="nucleotide sequence ID" value="XM_002902499.1"/>
</dbReference>
<accession>D0NE26</accession>